<dbReference type="InterPro" id="IPR017853">
    <property type="entry name" value="GH"/>
</dbReference>
<feature type="domain" description="Beta-glucuronidase C-terminal" evidence="3">
    <location>
        <begin position="469"/>
        <end position="572"/>
    </location>
</feature>
<keyword evidence="2" id="KW-0732">Signal</keyword>
<gene>
    <name evidence="4" type="ORF">FA13DRAFT_1665234</name>
</gene>
<dbReference type="AlphaFoldDB" id="A0A4Y7T735"/>
<feature type="signal peptide" evidence="2">
    <location>
        <begin position="1"/>
        <end position="19"/>
    </location>
</feature>
<dbReference type="PANTHER" id="PTHR36183:SF2">
    <property type="entry name" value="BETA-GLUCURONIDASE C-TERMINAL DOMAIN-CONTAINING PROTEIN"/>
    <property type="match status" value="1"/>
</dbReference>
<dbReference type="OrthoDB" id="2796951at2759"/>
<evidence type="ECO:0000313" key="4">
    <source>
        <dbReference type="EMBL" id="TEB29996.1"/>
    </source>
</evidence>
<dbReference type="Pfam" id="PF16862">
    <property type="entry name" value="Glyco_hydro_79C"/>
    <property type="match status" value="1"/>
</dbReference>
<dbReference type="SUPFAM" id="SSF51445">
    <property type="entry name" value="(Trans)glycosidases"/>
    <property type="match status" value="1"/>
</dbReference>
<keyword evidence="5" id="KW-1185">Reference proteome</keyword>
<proteinExistence type="predicted"/>
<dbReference type="STRING" id="71717.A0A4Y7T735"/>
<protein>
    <recommendedName>
        <fullName evidence="3">Beta-glucuronidase C-terminal domain-containing protein</fullName>
    </recommendedName>
</protein>
<accession>A0A4Y7T735</accession>
<dbReference type="PANTHER" id="PTHR36183">
    <property type="entry name" value="BETA-GLUCURONIDASE"/>
    <property type="match status" value="1"/>
</dbReference>
<name>A0A4Y7T735_COPMI</name>
<evidence type="ECO:0000313" key="5">
    <source>
        <dbReference type="Proteomes" id="UP000298030"/>
    </source>
</evidence>
<keyword evidence="1" id="KW-0472">Membrane</keyword>
<dbReference type="EMBL" id="QPFP01000025">
    <property type="protein sequence ID" value="TEB29996.1"/>
    <property type="molecule type" value="Genomic_DNA"/>
</dbReference>
<organism evidence="4 5">
    <name type="scientific">Coprinellus micaceus</name>
    <name type="common">Glistening ink-cap mushroom</name>
    <name type="synonym">Coprinus micaceus</name>
    <dbReference type="NCBI Taxonomy" id="71717"/>
    <lineage>
        <taxon>Eukaryota</taxon>
        <taxon>Fungi</taxon>
        <taxon>Dikarya</taxon>
        <taxon>Basidiomycota</taxon>
        <taxon>Agaricomycotina</taxon>
        <taxon>Agaricomycetes</taxon>
        <taxon>Agaricomycetidae</taxon>
        <taxon>Agaricales</taxon>
        <taxon>Agaricineae</taxon>
        <taxon>Psathyrellaceae</taxon>
        <taxon>Coprinellus</taxon>
    </lineage>
</organism>
<sequence length="663" mass="70844">MVLPKYGVGLLSLAGAALAQVTIYGQTPLAQTKTDGSWAAMTTLAAYNDTFLTPPAAPNPAASNNFAIQLTKDAAQVEGISIAHNGPSFYGFSIEMSVITQILGKNSSYLQVPFLNLMANIQERAGGVYVRLGGNTQEFATMVEEGDSRLSPGHTFGKEISGSTQTTLTPAVLYTRDMFYIANNISSLVNVKWFLGIPFNDSVNWRIGIAEEGQQILGTNLVGLQAANEPDFYVTFGRRTAPYTPADYSREIGELIDYMGKSPKITNTKMLIGPSVSGQNDNWHAQDVFATGFLDDYADYLVAITVEHYPNNNCIAMYSPAGTPGAVVPQDVLPDYLNHGKVTDLAGSYTQDANTAVKYNKPFIMFEMNTASCGGFPGISDTFTSTLWALDYGLQMAFQNTTHALLHVGGQNVYYNPFTAPPTNQSAYNEWTIGPIFYSALVIAEAFGKSNTAQIVDRYANEGSANTPAYAIYENGVLSKAALFNYIDDDTGNNDLTVALTVDGGVPSSVSVKYLLAPSINEKRNITWAGQTFGEKFKVDGRLRGDLNVTNIPCDATNNVCRIPVPSPGFALVFFSSSDEQLTISQAPHTFATTAYSKAHNTVQYDPAVVATSNGHNAGLLAQKLGSTSPGALKNGASAGLVSVALTAVVLSFGGAVWTVLSS</sequence>
<evidence type="ECO:0000256" key="1">
    <source>
        <dbReference type="SAM" id="Phobius"/>
    </source>
</evidence>
<comment type="caution">
    <text evidence="4">The sequence shown here is derived from an EMBL/GenBank/DDBJ whole genome shotgun (WGS) entry which is preliminary data.</text>
</comment>
<dbReference type="Proteomes" id="UP000298030">
    <property type="component" value="Unassembled WGS sequence"/>
</dbReference>
<keyword evidence="1" id="KW-1133">Transmembrane helix</keyword>
<evidence type="ECO:0000259" key="3">
    <source>
        <dbReference type="Pfam" id="PF16862"/>
    </source>
</evidence>
<feature type="chain" id="PRO_5021496828" description="Beta-glucuronidase C-terminal domain-containing protein" evidence="2">
    <location>
        <begin position="20"/>
        <end position="663"/>
    </location>
</feature>
<dbReference type="InterPro" id="IPR031728">
    <property type="entry name" value="GlcAase_C"/>
</dbReference>
<keyword evidence="1" id="KW-0812">Transmembrane</keyword>
<dbReference type="Gene3D" id="3.20.20.80">
    <property type="entry name" value="Glycosidases"/>
    <property type="match status" value="1"/>
</dbReference>
<reference evidence="4 5" key="1">
    <citation type="journal article" date="2019" name="Nat. Ecol. Evol.">
        <title>Megaphylogeny resolves global patterns of mushroom evolution.</title>
        <authorList>
            <person name="Varga T."/>
            <person name="Krizsan K."/>
            <person name="Foldi C."/>
            <person name="Dima B."/>
            <person name="Sanchez-Garcia M."/>
            <person name="Sanchez-Ramirez S."/>
            <person name="Szollosi G.J."/>
            <person name="Szarkandi J.G."/>
            <person name="Papp V."/>
            <person name="Albert L."/>
            <person name="Andreopoulos W."/>
            <person name="Angelini C."/>
            <person name="Antonin V."/>
            <person name="Barry K.W."/>
            <person name="Bougher N.L."/>
            <person name="Buchanan P."/>
            <person name="Buyck B."/>
            <person name="Bense V."/>
            <person name="Catcheside P."/>
            <person name="Chovatia M."/>
            <person name="Cooper J."/>
            <person name="Damon W."/>
            <person name="Desjardin D."/>
            <person name="Finy P."/>
            <person name="Geml J."/>
            <person name="Haridas S."/>
            <person name="Hughes K."/>
            <person name="Justo A."/>
            <person name="Karasinski D."/>
            <person name="Kautmanova I."/>
            <person name="Kiss B."/>
            <person name="Kocsube S."/>
            <person name="Kotiranta H."/>
            <person name="LaButti K.M."/>
            <person name="Lechner B.E."/>
            <person name="Liimatainen K."/>
            <person name="Lipzen A."/>
            <person name="Lukacs Z."/>
            <person name="Mihaltcheva S."/>
            <person name="Morgado L.N."/>
            <person name="Niskanen T."/>
            <person name="Noordeloos M.E."/>
            <person name="Ohm R.A."/>
            <person name="Ortiz-Santana B."/>
            <person name="Ovrebo C."/>
            <person name="Racz N."/>
            <person name="Riley R."/>
            <person name="Savchenko A."/>
            <person name="Shiryaev A."/>
            <person name="Soop K."/>
            <person name="Spirin V."/>
            <person name="Szebenyi C."/>
            <person name="Tomsovsky M."/>
            <person name="Tulloss R.E."/>
            <person name="Uehling J."/>
            <person name="Grigoriev I.V."/>
            <person name="Vagvolgyi C."/>
            <person name="Papp T."/>
            <person name="Martin F.M."/>
            <person name="Miettinen O."/>
            <person name="Hibbett D.S."/>
            <person name="Nagy L.G."/>
        </authorList>
    </citation>
    <scope>NUCLEOTIDE SEQUENCE [LARGE SCALE GENOMIC DNA]</scope>
    <source>
        <strain evidence="4 5">FP101781</strain>
    </source>
</reference>
<evidence type="ECO:0000256" key="2">
    <source>
        <dbReference type="SAM" id="SignalP"/>
    </source>
</evidence>
<feature type="transmembrane region" description="Helical" evidence="1">
    <location>
        <begin position="639"/>
        <end position="661"/>
    </location>
</feature>
<dbReference type="InterPro" id="IPR052974">
    <property type="entry name" value="GH79_Enzymes"/>
</dbReference>